<gene>
    <name evidence="1" type="ORF">SAMEA4029009_CIC11G00000002867</name>
</gene>
<protein>
    <submittedName>
        <fullName evidence="1">CIC11C00000002867</fullName>
    </submittedName>
</protein>
<dbReference type="Gene3D" id="3.80.10.10">
    <property type="entry name" value="Ribonuclease Inhibitor"/>
    <property type="match status" value="1"/>
</dbReference>
<dbReference type="EMBL" id="LT635767">
    <property type="protein sequence ID" value="SGZ55372.1"/>
    <property type="molecule type" value="Genomic_DNA"/>
</dbReference>
<dbReference type="AlphaFoldDB" id="A0A1L0DFR1"/>
<name>A0A1L0DFR1_9ASCO</name>
<reference evidence="1 2" key="1">
    <citation type="submission" date="2016-10" db="EMBL/GenBank/DDBJ databases">
        <authorList>
            <person name="de Groot N.N."/>
        </authorList>
    </citation>
    <scope>NUCLEOTIDE SEQUENCE [LARGE SCALE GENOMIC DNA]</scope>
    <source>
        <strain evidence="1 2">PYCC 4715</strain>
    </source>
</reference>
<sequence length="317" mass="36297">MTLSLSDFPLEILRQVFSNFTPSEKRHFCMKLPISCKEQDLVRAMLYEKVKIGIPATPNDDHHLLVKKEIRNLANENIRAFVSLLRMNVRYFPTDFALPLLESISDYFDKIPNVEIEGSNEDVDIYAKRMSVYSVVKLNLTGGNCCVGGDYSNLEHLKFCFEGSKPQTRFPLMLCSKSLSTIEIQGKRKLKLSQQPTFRYDWKFLPAKIMKLKFENCRVVLCTNLPKLLTHLVLVNCTLSDPELLLSNLSPQLKHVELDIGSIQSLADIQFPPSLEFFKVSNSEISDFHSVHLPIFLNLFISRTMTSSTFILSSYQT</sequence>
<proteinExistence type="predicted"/>
<evidence type="ECO:0000313" key="1">
    <source>
        <dbReference type="EMBL" id="SGZ55372.1"/>
    </source>
</evidence>
<evidence type="ECO:0000313" key="2">
    <source>
        <dbReference type="Proteomes" id="UP000182259"/>
    </source>
</evidence>
<accession>A0A1L0DFR1</accession>
<dbReference type="Proteomes" id="UP000182259">
    <property type="component" value="Chromosome IV"/>
</dbReference>
<organism evidence="1 2">
    <name type="scientific">Sungouiella intermedia</name>
    <dbReference type="NCBI Taxonomy" id="45354"/>
    <lineage>
        <taxon>Eukaryota</taxon>
        <taxon>Fungi</taxon>
        <taxon>Dikarya</taxon>
        <taxon>Ascomycota</taxon>
        <taxon>Saccharomycotina</taxon>
        <taxon>Pichiomycetes</taxon>
        <taxon>Metschnikowiaceae</taxon>
        <taxon>Sungouiella</taxon>
    </lineage>
</organism>
<dbReference type="InterPro" id="IPR032675">
    <property type="entry name" value="LRR_dom_sf"/>
</dbReference>